<keyword evidence="1" id="KW-0812">Transmembrane</keyword>
<feature type="transmembrane region" description="Helical" evidence="1">
    <location>
        <begin position="137"/>
        <end position="155"/>
    </location>
</feature>
<dbReference type="AlphaFoldDB" id="A0AAE0XKN2"/>
<accession>A0AAE0XKN2</accession>
<reference evidence="2" key="1">
    <citation type="journal article" date="2023" name="Mol. Phylogenet. Evol.">
        <title>Genome-scale phylogeny and comparative genomics of the fungal order Sordariales.</title>
        <authorList>
            <person name="Hensen N."/>
            <person name="Bonometti L."/>
            <person name="Westerberg I."/>
            <person name="Brannstrom I.O."/>
            <person name="Guillou S."/>
            <person name="Cros-Aarteil S."/>
            <person name="Calhoun S."/>
            <person name="Haridas S."/>
            <person name="Kuo A."/>
            <person name="Mondo S."/>
            <person name="Pangilinan J."/>
            <person name="Riley R."/>
            <person name="LaButti K."/>
            <person name="Andreopoulos B."/>
            <person name="Lipzen A."/>
            <person name="Chen C."/>
            <person name="Yan M."/>
            <person name="Daum C."/>
            <person name="Ng V."/>
            <person name="Clum A."/>
            <person name="Steindorff A."/>
            <person name="Ohm R.A."/>
            <person name="Martin F."/>
            <person name="Silar P."/>
            <person name="Natvig D.O."/>
            <person name="Lalanne C."/>
            <person name="Gautier V."/>
            <person name="Ament-Velasquez S.L."/>
            <person name="Kruys A."/>
            <person name="Hutchinson M.I."/>
            <person name="Powell A.J."/>
            <person name="Barry K."/>
            <person name="Miller A.N."/>
            <person name="Grigoriev I.V."/>
            <person name="Debuchy R."/>
            <person name="Gladieux P."/>
            <person name="Hiltunen Thoren M."/>
            <person name="Johannesson H."/>
        </authorList>
    </citation>
    <scope>NUCLEOTIDE SEQUENCE</scope>
    <source>
        <strain evidence="2">CBS 314.62</strain>
    </source>
</reference>
<feature type="transmembrane region" description="Helical" evidence="1">
    <location>
        <begin position="101"/>
        <end position="131"/>
    </location>
</feature>
<feature type="transmembrane region" description="Helical" evidence="1">
    <location>
        <begin position="12"/>
        <end position="34"/>
    </location>
</feature>
<dbReference type="EMBL" id="JAULSO010000001">
    <property type="protein sequence ID" value="KAK3695264.1"/>
    <property type="molecule type" value="Genomic_DNA"/>
</dbReference>
<keyword evidence="1" id="KW-0472">Membrane</keyword>
<gene>
    <name evidence="2" type="ORF">B0T22DRAFT_100250</name>
</gene>
<keyword evidence="1" id="KW-1133">Transmembrane helix</keyword>
<evidence type="ECO:0000256" key="1">
    <source>
        <dbReference type="SAM" id="Phobius"/>
    </source>
</evidence>
<sequence>MKATAYLMDPNLTSVAFLYPLFGQIGSCFSLFSLESLHARACLATTVSRHISSTLALYDIDRRTHVHISGDSKRAHAHIYIPYHTIPYTLSLSPPPSVLRWLLYIHCSIFSSLFLDPYLALWHCIALHSIVTGGRPGLGHNFLVLFFFTFPSVLGRKYTHTGHRSP</sequence>
<keyword evidence="3" id="KW-1185">Reference proteome</keyword>
<comment type="caution">
    <text evidence="2">The sequence shown here is derived from an EMBL/GenBank/DDBJ whole genome shotgun (WGS) entry which is preliminary data.</text>
</comment>
<dbReference type="Proteomes" id="UP001270362">
    <property type="component" value="Unassembled WGS sequence"/>
</dbReference>
<organism evidence="2 3">
    <name type="scientific">Podospora appendiculata</name>
    <dbReference type="NCBI Taxonomy" id="314037"/>
    <lineage>
        <taxon>Eukaryota</taxon>
        <taxon>Fungi</taxon>
        <taxon>Dikarya</taxon>
        <taxon>Ascomycota</taxon>
        <taxon>Pezizomycotina</taxon>
        <taxon>Sordariomycetes</taxon>
        <taxon>Sordariomycetidae</taxon>
        <taxon>Sordariales</taxon>
        <taxon>Podosporaceae</taxon>
        <taxon>Podospora</taxon>
    </lineage>
</organism>
<name>A0AAE0XKN2_9PEZI</name>
<evidence type="ECO:0000313" key="3">
    <source>
        <dbReference type="Proteomes" id="UP001270362"/>
    </source>
</evidence>
<proteinExistence type="predicted"/>
<reference evidence="2" key="2">
    <citation type="submission" date="2023-06" db="EMBL/GenBank/DDBJ databases">
        <authorList>
            <consortium name="Lawrence Berkeley National Laboratory"/>
            <person name="Haridas S."/>
            <person name="Hensen N."/>
            <person name="Bonometti L."/>
            <person name="Westerberg I."/>
            <person name="Brannstrom I.O."/>
            <person name="Guillou S."/>
            <person name="Cros-Aarteil S."/>
            <person name="Calhoun S."/>
            <person name="Kuo A."/>
            <person name="Mondo S."/>
            <person name="Pangilinan J."/>
            <person name="Riley R."/>
            <person name="Labutti K."/>
            <person name="Andreopoulos B."/>
            <person name="Lipzen A."/>
            <person name="Chen C."/>
            <person name="Yanf M."/>
            <person name="Daum C."/>
            <person name="Ng V."/>
            <person name="Clum A."/>
            <person name="Steindorff A."/>
            <person name="Ohm R."/>
            <person name="Martin F."/>
            <person name="Silar P."/>
            <person name="Natvig D."/>
            <person name="Lalanne C."/>
            <person name="Gautier V."/>
            <person name="Ament-Velasquez S.L."/>
            <person name="Kruys A."/>
            <person name="Hutchinson M.I."/>
            <person name="Powell A.J."/>
            <person name="Barry K."/>
            <person name="Miller A.N."/>
            <person name="Grigoriev I.V."/>
            <person name="Debuchy R."/>
            <person name="Gladieux P."/>
            <person name="Thoren M.H."/>
            <person name="Johannesson H."/>
        </authorList>
    </citation>
    <scope>NUCLEOTIDE SEQUENCE</scope>
    <source>
        <strain evidence="2">CBS 314.62</strain>
    </source>
</reference>
<evidence type="ECO:0000313" key="2">
    <source>
        <dbReference type="EMBL" id="KAK3695264.1"/>
    </source>
</evidence>
<protein>
    <submittedName>
        <fullName evidence="2">Uncharacterized protein</fullName>
    </submittedName>
</protein>